<dbReference type="OrthoDB" id="3542748at2"/>
<gene>
    <name evidence="4" type="ORF">B8W69_28695</name>
</gene>
<organism evidence="4 5">
    <name type="scientific">Mycolicibacterium vulneris</name>
    <dbReference type="NCBI Taxonomy" id="547163"/>
    <lineage>
        <taxon>Bacteria</taxon>
        <taxon>Bacillati</taxon>
        <taxon>Actinomycetota</taxon>
        <taxon>Actinomycetes</taxon>
        <taxon>Mycobacteriales</taxon>
        <taxon>Mycobacteriaceae</taxon>
        <taxon>Mycolicibacterium</taxon>
    </lineage>
</organism>
<accession>A0A1X2KI44</accession>
<dbReference type="AlphaFoldDB" id="A0A1X2KI44"/>
<comment type="similarity">
    <text evidence="1">Belongs to the short-chain dehydrogenases/reductases (SDR) family.</text>
</comment>
<dbReference type="Pfam" id="PF13561">
    <property type="entry name" value="adh_short_C2"/>
    <property type="match status" value="1"/>
</dbReference>
<keyword evidence="5" id="KW-1185">Reference proteome</keyword>
<evidence type="ECO:0000313" key="4">
    <source>
        <dbReference type="EMBL" id="OSC21195.1"/>
    </source>
</evidence>
<evidence type="ECO:0000259" key="3">
    <source>
        <dbReference type="SMART" id="SM00822"/>
    </source>
</evidence>
<dbReference type="PRINTS" id="PR00080">
    <property type="entry name" value="SDRFAMILY"/>
</dbReference>
<dbReference type="SMART" id="SM00822">
    <property type="entry name" value="PKS_KR"/>
    <property type="match status" value="1"/>
</dbReference>
<comment type="caution">
    <text evidence="4">The sequence shown here is derived from an EMBL/GenBank/DDBJ whole genome shotgun (WGS) entry which is preliminary data.</text>
</comment>
<dbReference type="EMBL" id="NCXM01000053">
    <property type="protein sequence ID" value="OSC21195.1"/>
    <property type="molecule type" value="Genomic_DNA"/>
</dbReference>
<dbReference type="PANTHER" id="PTHR42760">
    <property type="entry name" value="SHORT-CHAIN DEHYDROGENASES/REDUCTASES FAMILY MEMBER"/>
    <property type="match status" value="1"/>
</dbReference>
<reference evidence="4 5" key="1">
    <citation type="submission" date="2017-04" db="EMBL/GenBank/DDBJ databases">
        <title>The new phylogeny of genus Mycobacterium.</title>
        <authorList>
            <person name="Tortoli E."/>
            <person name="Trovato A."/>
            <person name="Cirillo D.M."/>
        </authorList>
    </citation>
    <scope>NUCLEOTIDE SEQUENCE [LARGE SCALE GENOMIC DNA]</scope>
    <source>
        <strain evidence="4 5">DSM 45247</strain>
    </source>
</reference>
<evidence type="ECO:0000256" key="1">
    <source>
        <dbReference type="ARBA" id="ARBA00006484"/>
    </source>
</evidence>
<dbReference type="InterPro" id="IPR002347">
    <property type="entry name" value="SDR_fam"/>
</dbReference>
<keyword evidence="2" id="KW-0560">Oxidoreductase</keyword>
<dbReference type="PROSITE" id="PS00061">
    <property type="entry name" value="ADH_SHORT"/>
    <property type="match status" value="1"/>
</dbReference>
<dbReference type="Proteomes" id="UP000242320">
    <property type="component" value="Unassembled WGS sequence"/>
</dbReference>
<dbReference type="PANTHER" id="PTHR42760:SF133">
    <property type="entry name" value="3-OXOACYL-[ACYL-CARRIER-PROTEIN] REDUCTASE"/>
    <property type="match status" value="1"/>
</dbReference>
<dbReference type="InterPro" id="IPR057326">
    <property type="entry name" value="KR_dom"/>
</dbReference>
<dbReference type="GO" id="GO:0016616">
    <property type="term" value="F:oxidoreductase activity, acting on the CH-OH group of donors, NAD or NADP as acceptor"/>
    <property type="evidence" value="ECO:0007669"/>
    <property type="project" value="UniProtKB-ARBA"/>
</dbReference>
<dbReference type="InterPro" id="IPR036291">
    <property type="entry name" value="NAD(P)-bd_dom_sf"/>
</dbReference>
<evidence type="ECO:0000313" key="5">
    <source>
        <dbReference type="Proteomes" id="UP000242320"/>
    </source>
</evidence>
<evidence type="ECO:0000256" key="2">
    <source>
        <dbReference type="ARBA" id="ARBA00023002"/>
    </source>
</evidence>
<dbReference type="SUPFAM" id="SSF51735">
    <property type="entry name" value="NAD(P)-binding Rossmann-fold domains"/>
    <property type="match status" value="1"/>
</dbReference>
<protein>
    <submittedName>
        <fullName evidence="4">3-alpha-hydroxysteroid dehydrogenase</fullName>
    </submittedName>
</protein>
<dbReference type="NCBIfam" id="NF005559">
    <property type="entry name" value="PRK07231.1"/>
    <property type="match status" value="1"/>
</dbReference>
<dbReference type="Gene3D" id="3.40.50.720">
    <property type="entry name" value="NAD(P)-binding Rossmann-like Domain"/>
    <property type="match status" value="1"/>
</dbReference>
<name>A0A1X2KI44_9MYCO</name>
<proteinExistence type="inferred from homology"/>
<dbReference type="InterPro" id="IPR020904">
    <property type="entry name" value="Sc_DH/Rdtase_CS"/>
</dbReference>
<sequence length="244" mass="25175">MGRADNKVVLISGGGGGIGGESARLLAKEGARVAIADVRLEDAKAVADQNGNNAIALNLDVTSEEQWEAAVLRTEDAFGPINALVNSAGIASYGPTEHVPQQEFRRLLDVNLLGTFLGFKAALPSMRRAGGGSVVNVSSLAGMVGMAGAAGYTASKWAVRGFTKAVAAEFGHEGIRVNSVHPGVIDTPLAAAQKAIIDQLMPNLPLGRIGNPIEVAQLVLHLVSDESSYSTGTEFTVDGGWSAT</sequence>
<dbReference type="FunFam" id="3.40.50.720:FF:000084">
    <property type="entry name" value="Short-chain dehydrogenase reductase"/>
    <property type="match status" value="1"/>
</dbReference>
<dbReference type="RefSeq" id="WP_085293050.1">
    <property type="nucleotide sequence ID" value="NZ_NCXM01000053.1"/>
</dbReference>
<feature type="domain" description="Ketoreductase" evidence="3">
    <location>
        <begin position="7"/>
        <end position="187"/>
    </location>
</feature>
<dbReference type="PRINTS" id="PR00081">
    <property type="entry name" value="GDHRDH"/>
</dbReference>